<feature type="domain" description="Glutamine amidotransferase" evidence="2">
    <location>
        <begin position="3"/>
        <end position="186"/>
    </location>
</feature>
<keyword evidence="1" id="KW-0315">Glutamine amidotransferase</keyword>
<dbReference type="STRING" id="1038856.BBI15_13215"/>
<evidence type="ECO:0000256" key="1">
    <source>
        <dbReference type="ARBA" id="ARBA00022962"/>
    </source>
</evidence>
<dbReference type="OrthoDB" id="9804328at2"/>
<sequence>MILLIDHYDSFTYNIYQAVAGLGEKVEVVRYGQLSLEEIRAKNPGSIILSPGPGHPRDVPESLELIRALHRDVPILGICLGQQLLGEAFGGNVTEAPVIRHGKVSEMSHSGTDLFSGMKARVPVMRYHSLAIEKASMPECFDVQAEALDDGTVMAIKHKEYPVYGLQFHPESIGTPEGTDMMARFVELARERRLHTQQADREYR</sequence>
<dbReference type="PRINTS" id="PR00097">
    <property type="entry name" value="ANTSNTHASEII"/>
</dbReference>
<reference evidence="3" key="1">
    <citation type="submission" date="2016-10" db="EMBL/GenBank/DDBJ databases">
        <authorList>
            <person name="See-Too W.S."/>
        </authorList>
    </citation>
    <scope>NUCLEOTIDE SEQUENCE [LARGE SCALE GENOMIC DNA]</scope>
    <source>
        <strain evidence="3">DSM 23997</strain>
    </source>
</reference>
<accession>A0A1C7ECD1</accession>
<gene>
    <name evidence="3" type="ORF">BBI15_13215</name>
</gene>
<evidence type="ECO:0000259" key="2">
    <source>
        <dbReference type="Pfam" id="PF00117"/>
    </source>
</evidence>
<dbReference type="PANTHER" id="PTHR43418">
    <property type="entry name" value="MULTIFUNCTIONAL TRYPTOPHAN BIOSYNTHESIS PROTEIN-RELATED"/>
    <property type="match status" value="1"/>
</dbReference>
<dbReference type="FunFam" id="3.40.50.880:FF:000003">
    <property type="entry name" value="Anthranilate synthase component II"/>
    <property type="match status" value="1"/>
</dbReference>
<dbReference type="PRINTS" id="PR00096">
    <property type="entry name" value="GATASE"/>
</dbReference>
<dbReference type="EMBL" id="CP016539">
    <property type="protein sequence ID" value="ANU21077.1"/>
    <property type="molecule type" value="Genomic_DNA"/>
</dbReference>
<organism evidence="3 4">
    <name type="scientific">Planococcus plakortidis</name>
    <dbReference type="NCBI Taxonomy" id="1038856"/>
    <lineage>
        <taxon>Bacteria</taxon>
        <taxon>Bacillati</taxon>
        <taxon>Bacillota</taxon>
        <taxon>Bacilli</taxon>
        <taxon>Bacillales</taxon>
        <taxon>Caryophanaceae</taxon>
        <taxon>Planococcus</taxon>
    </lineage>
</organism>
<dbReference type="InterPro" id="IPR029062">
    <property type="entry name" value="Class_I_gatase-like"/>
</dbReference>
<dbReference type="InterPro" id="IPR017926">
    <property type="entry name" value="GATASE"/>
</dbReference>
<dbReference type="Proteomes" id="UP000092650">
    <property type="component" value="Chromosome"/>
</dbReference>
<dbReference type="CDD" id="cd01743">
    <property type="entry name" value="GATase1_Anthranilate_Synthase"/>
    <property type="match status" value="1"/>
</dbReference>
<dbReference type="InterPro" id="IPR006221">
    <property type="entry name" value="TrpG/PapA_dom"/>
</dbReference>
<dbReference type="SUPFAM" id="SSF52317">
    <property type="entry name" value="Class I glutamine amidotransferase-like"/>
    <property type="match status" value="1"/>
</dbReference>
<evidence type="ECO:0000313" key="4">
    <source>
        <dbReference type="Proteomes" id="UP000092650"/>
    </source>
</evidence>
<proteinExistence type="predicted"/>
<evidence type="ECO:0000313" key="3">
    <source>
        <dbReference type="EMBL" id="ANU21077.1"/>
    </source>
</evidence>
<dbReference type="Gene3D" id="3.40.50.880">
    <property type="match status" value="1"/>
</dbReference>
<dbReference type="RefSeq" id="WP_068871621.1">
    <property type="nucleotide sequence ID" value="NZ_CP016539.2"/>
</dbReference>
<dbReference type="NCBIfam" id="TIGR00566">
    <property type="entry name" value="trpG_papA"/>
    <property type="match status" value="1"/>
</dbReference>
<dbReference type="PRINTS" id="PR00099">
    <property type="entry name" value="CPSGATASE"/>
</dbReference>
<dbReference type="AlphaFoldDB" id="A0A1C7ECD1"/>
<dbReference type="GO" id="GO:0004049">
    <property type="term" value="F:anthranilate synthase activity"/>
    <property type="evidence" value="ECO:0007669"/>
    <property type="project" value="TreeGrafter"/>
</dbReference>
<dbReference type="GO" id="GO:0000162">
    <property type="term" value="P:L-tryptophan biosynthetic process"/>
    <property type="evidence" value="ECO:0007669"/>
    <property type="project" value="TreeGrafter"/>
</dbReference>
<keyword evidence="4" id="KW-1185">Reference proteome</keyword>
<name>A0A1C7ECD1_9BACL</name>
<dbReference type="GO" id="GO:0005829">
    <property type="term" value="C:cytosol"/>
    <property type="evidence" value="ECO:0007669"/>
    <property type="project" value="TreeGrafter"/>
</dbReference>
<dbReference type="PROSITE" id="PS51273">
    <property type="entry name" value="GATASE_TYPE_1"/>
    <property type="match status" value="1"/>
</dbReference>
<dbReference type="Pfam" id="PF00117">
    <property type="entry name" value="GATase"/>
    <property type="match status" value="1"/>
</dbReference>
<dbReference type="PANTHER" id="PTHR43418:SF4">
    <property type="entry name" value="MULTIFUNCTIONAL TRYPTOPHAN BIOSYNTHESIS PROTEIN"/>
    <property type="match status" value="1"/>
</dbReference>
<dbReference type="InterPro" id="IPR050472">
    <property type="entry name" value="Anth_synth/Amidotransfase"/>
</dbReference>
<dbReference type="KEGG" id="ppla:BBI15_13215"/>
<protein>
    <submittedName>
        <fullName evidence="3">Aminodeoxychorismate/anthranilate synthase component II</fullName>
    </submittedName>
</protein>